<dbReference type="InterPro" id="IPR001789">
    <property type="entry name" value="Sig_transdc_resp-reg_receiver"/>
</dbReference>
<dbReference type="SUPFAM" id="SSF47226">
    <property type="entry name" value="Histidine-containing phosphotransfer domain, HPT domain"/>
    <property type="match status" value="1"/>
</dbReference>
<gene>
    <name evidence="24" type="ORF">F904_00604</name>
</gene>
<dbReference type="CDD" id="cd17546">
    <property type="entry name" value="REC_hyHK_CKI1_RcsC-like"/>
    <property type="match status" value="1"/>
</dbReference>
<dbReference type="PROSITE" id="PS50113">
    <property type="entry name" value="PAC"/>
    <property type="match status" value="1"/>
</dbReference>
<dbReference type="InterPro" id="IPR049871">
    <property type="entry name" value="BvgS-like_periplasmic2"/>
</dbReference>
<dbReference type="SUPFAM" id="SSF55874">
    <property type="entry name" value="ATPase domain of HSP90 chaperone/DNA topoisomerase II/histidine kinase"/>
    <property type="match status" value="1"/>
</dbReference>
<dbReference type="Gene3D" id="3.40.190.10">
    <property type="entry name" value="Periplasmic binding protein-like II"/>
    <property type="match status" value="4"/>
</dbReference>
<dbReference type="PANTHER" id="PTHR43047:SF72">
    <property type="entry name" value="OSMOSENSING HISTIDINE PROTEIN KINASE SLN1"/>
    <property type="match status" value="1"/>
</dbReference>
<comment type="caution">
    <text evidence="24">The sequence shown here is derived from an EMBL/GenBank/DDBJ whole genome shotgun (WGS) entry which is preliminary data.</text>
</comment>
<feature type="domain" description="Histidine kinase" evidence="20">
    <location>
        <begin position="714"/>
        <end position="934"/>
    </location>
</feature>
<evidence type="ECO:0000256" key="10">
    <source>
        <dbReference type="ARBA" id="ARBA00022741"/>
    </source>
</evidence>
<evidence type="ECO:0000256" key="9">
    <source>
        <dbReference type="ARBA" id="ARBA00022729"/>
    </source>
</evidence>
<dbReference type="SUPFAM" id="SSF53850">
    <property type="entry name" value="Periplasmic binding protein-like II"/>
    <property type="match status" value="2"/>
</dbReference>
<dbReference type="SMART" id="SM00062">
    <property type="entry name" value="PBPb"/>
    <property type="match status" value="2"/>
</dbReference>
<dbReference type="GO" id="GO:0005524">
    <property type="term" value="F:ATP binding"/>
    <property type="evidence" value="ECO:0007669"/>
    <property type="project" value="UniProtKB-KW"/>
</dbReference>
<feature type="modified residue" description="Phosphohistidine" evidence="16">
    <location>
        <position position="1139"/>
    </location>
</feature>
<evidence type="ECO:0000256" key="18">
    <source>
        <dbReference type="SAM" id="Phobius"/>
    </source>
</evidence>
<name>N9LFE7_9GAMM</name>
<dbReference type="eggNOG" id="COG2205">
    <property type="taxonomic scope" value="Bacteria"/>
</dbReference>
<dbReference type="GO" id="GO:0005886">
    <property type="term" value="C:plasma membrane"/>
    <property type="evidence" value="ECO:0007669"/>
    <property type="project" value="UniProtKB-SubCell"/>
</dbReference>
<evidence type="ECO:0000256" key="17">
    <source>
        <dbReference type="PROSITE-ProRule" id="PRU00169"/>
    </source>
</evidence>
<evidence type="ECO:0000259" key="22">
    <source>
        <dbReference type="PROSITE" id="PS50113"/>
    </source>
</evidence>
<keyword evidence="11" id="KW-0418">Kinase</keyword>
<evidence type="ECO:0000256" key="13">
    <source>
        <dbReference type="ARBA" id="ARBA00022989"/>
    </source>
</evidence>
<dbReference type="FunFam" id="3.30.565.10:FF:000010">
    <property type="entry name" value="Sensor histidine kinase RcsC"/>
    <property type="match status" value="1"/>
</dbReference>
<dbReference type="EMBL" id="APRL01000005">
    <property type="protein sequence ID" value="ENW95027.1"/>
    <property type="molecule type" value="Genomic_DNA"/>
</dbReference>
<evidence type="ECO:0000256" key="15">
    <source>
        <dbReference type="ARBA" id="ARBA00023136"/>
    </source>
</evidence>
<evidence type="ECO:0000259" key="20">
    <source>
        <dbReference type="PROSITE" id="PS50109"/>
    </source>
</evidence>
<feature type="domain" description="HPt" evidence="23">
    <location>
        <begin position="1100"/>
        <end position="1198"/>
    </location>
</feature>
<evidence type="ECO:0000256" key="4">
    <source>
        <dbReference type="ARBA" id="ARBA00022475"/>
    </source>
</evidence>
<dbReference type="InterPro" id="IPR036097">
    <property type="entry name" value="HisK_dim/P_sf"/>
</dbReference>
<dbReference type="PRINTS" id="PR00344">
    <property type="entry name" value="BCTRLSENSOR"/>
</dbReference>
<evidence type="ECO:0000256" key="14">
    <source>
        <dbReference type="ARBA" id="ARBA00023012"/>
    </source>
</evidence>
<dbReference type="Proteomes" id="UP000013261">
    <property type="component" value="Unassembled WGS sequence"/>
</dbReference>
<accession>N9LFE7</accession>
<feature type="domain" description="PAC" evidence="22">
    <location>
        <begin position="643"/>
        <end position="696"/>
    </location>
</feature>
<evidence type="ECO:0000256" key="5">
    <source>
        <dbReference type="ARBA" id="ARBA00022519"/>
    </source>
</evidence>
<dbReference type="PANTHER" id="PTHR43047">
    <property type="entry name" value="TWO-COMPONENT HISTIDINE PROTEIN KINASE"/>
    <property type="match status" value="1"/>
</dbReference>
<dbReference type="Pfam" id="PF01627">
    <property type="entry name" value="Hpt"/>
    <property type="match status" value="1"/>
</dbReference>
<dbReference type="PROSITE" id="PS50109">
    <property type="entry name" value="HIS_KIN"/>
    <property type="match status" value="1"/>
</dbReference>
<evidence type="ECO:0000313" key="25">
    <source>
        <dbReference type="Proteomes" id="UP000013261"/>
    </source>
</evidence>
<dbReference type="GO" id="GO:0000155">
    <property type="term" value="F:phosphorelay sensor kinase activity"/>
    <property type="evidence" value="ECO:0007669"/>
    <property type="project" value="InterPro"/>
</dbReference>
<dbReference type="SMART" id="SM00387">
    <property type="entry name" value="HATPase_c"/>
    <property type="match status" value="1"/>
</dbReference>
<dbReference type="InterPro" id="IPR036641">
    <property type="entry name" value="HPT_dom_sf"/>
</dbReference>
<keyword evidence="5" id="KW-0997">Cell inner membrane</keyword>
<dbReference type="Gene3D" id="3.30.565.10">
    <property type="entry name" value="Histidine kinase-like ATPase, C-terminal domain"/>
    <property type="match status" value="1"/>
</dbReference>
<evidence type="ECO:0000256" key="1">
    <source>
        <dbReference type="ARBA" id="ARBA00000085"/>
    </source>
</evidence>
<dbReference type="Pfam" id="PF13188">
    <property type="entry name" value="PAS_8"/>
    <property type="match status" value="1"/>
</dbReference>
<dbReference type="Pfam" id="PF00072">
    <property type="entry name" value="Response_reg"/>
    <property type="match status" value="1"/>
</dbReference>
<dbReference type="SMART" id="SM00448">
    <property type="entry name" value="REC"/>
    <property type="match status" value="1"/>
</dbReference>
<keyword evidence="12" id="KW-0067">ATP-binding</keyword>
<dbReference type="InterPro" id="IPR001638">
    <property type="entry name" value="Solute-binding_3/MltF_N"/>
</dbReference>
<keyword evidence="10" id="KW-0547">Nucleotide-binding</keyword>
<feature type="modified residue" description="4-aspartylphosphate" evidence="17">
    <location>
        <position position="1005"/>
    </location>
</feature>
<evidence type="ECO:0000259" key="23">
    <source>
        <dbReference type="PROSITE" id="PS50894"/>
    </source>
</evidence>
<dbReference type="CDD" id="cd00082">
    <property type="entry name" value="HisKA"/>
    <property type="match status" value="1"/>
</dbReference>
<feature type="chain" id="PRO_5004145537" description="histidine kinase" evidence="19">
    <location>
        <begin position="22"/>
        <end position="1205"/>
    </location>
</feature>
<dbReference type="InterPro" id="IPR035965">
    <property type="entry name" value="PAS-like_dom_sf"/>
</dbReference>
<feature type="domain" description="Response regulatory" evidence="21">
    <location>
        <begin position="956"/>
        <end position="1071"/>
    </location>
</feature>
<dbReference type="HOGENOM" id="CLU_000445_37_3_6"/>
<evidence type="ECO:0000256" key="7">
    <source>
        <dbReference type="ARBA" id="ARBA00022679"/>
    </source>
</evidence>
<keyword evidence="4" id="KW-1003">Cell membrane</keyword>
<proteinExistence type="predicted"/>
<dbReference type="RefSeq" id="WP_005184831.1">
    <property type="nucleotide sequence ID" value="NZ_KB850049.1"/>
</dbReference>
<dbReference type="Gene3D" id="1.20.120.160">
    <property type="entry name" value="HPT domain"/>
    <property type="match status" value="1"/>
</dbReference>
<comment type="subcellular location">
    <subcellularLocation>
        <location evidence="2">Cell inner membrane</location>
        <topology evidence="2">Multi-pass membrane protein</topology>
    </subcellularLocation>
</comment>
<sequence>MPKLWILGYLVFCLFCSAVRAESPQLMKVFSREAPIQLEFELNDKDWRWLGKKKEIKVGVYDPKNPPFALLLEPDIFEGIAADYTLLIAHSLGVRVKVIRYSDRDAAIDGLNQGQVDMLVDYANDITDEAHFKASIPFTPDAIALVSREEVLTRNLKKPQNIRIALLNDSLSDEWVAKYYPQAKTVRYASPATALSSVAFGNNDYFIGSFATVSYLVERNYDSLLSIAEILSTEETGPHFLFRKDENVLQHTVNTVLAAIPPAQRKAISHHWSSGSDLWEFQSRLALTEREQRWLDQNREVRVVINPLYAPFTMLDANGQFYGISADVLRLIHLRTGLHFKAVEADNVADMFQKVNQNEGDLIAAMSYSDERDKQLIFTRPYIQPPFVLIVKNSTTAPKGLLDVKSLAITPGNSLWEWIKTQYPHIKLVKAENASLAMQWVKEKKVDGAVHNLIGANYMIDSYFRNELKIATRIGDNLSHISFAVQRDEPELYSILNKALADISPRDISVIAYKWQGTPTVKLNTWTVYRWEFYWLAGIFVALVLISLSWNYYLRQKMSKRKKAQMKLKEQVEFRETLFNSMLVPVYVVDREGNILSRNQAWEDFFKLDIKYLDKLALTSPSHPLAIVYSTLKEMLKDSYGSPLLRHRYTIKNGDEMCVIIHQAVPYMGLNGEIVGFICSWQDITEHEALLLELSSARERAEQANRTKSTFLATMSHEIRTPISAIIGLLELTVTNKTFTKNDMEAVQVAYESAKSLMDLIGEILDMAKIESGELELAPKWTDFDELVQPIVRVFEGLARQKNLTLYSHIDARHPDEIFIDPMRVHQVLSNLISNAIKFTEQGSIEIGMKCLRKKDQHMILELVVSDTGVGIAEEDQGQIFTPYKQSDAGKMQVGTGLGLAICMQLVKMMGGVITLRSEQGKGTHITVHLPVEHRQFQPASTESITTVIDRMQPLKILAVDDHPANRLLLKSQLTRLGHFVVEAENGEQALELWRKNDLDLVITDCNMPVMDGITLTRLLRQETARPVTIFGLTANAQAEERARYLAAGMDDCLFKPLQLAQLEALLNKVVRRVIQNKPTQKQLGSLVDLSALRQLVNDNTELLQQLLLTTRNENVKDIQQARLCIEKQDHAGLARCFHRMAGAAQILGASDVERHCRELESYAENVAYSESLRQKSEQVLELVTQLNDAIDDFLTNEKPDEGLI</sequence>
<keyword evidence="15 18" id="KW-0472">Membrane</keyword>
<keyword evidence="7" id="KW-0808">Transferase</keyword>
<dbReference type="GO" id="GO:0009927">
    <property type="term" value="F:histidine phosphotransfer kinase activity"/>
    <property type="evidence" value="ECO:0007669"/>
    <property type="project" value="TreeGrafter"/>
</dbReference>
<comment type="catalytic activity">
    <reaction evidence="1">
        <text>ATP + protein L-histidine = ADP + protein N-phospho-L-histidine.</text>
        <dbReference type="EC" id="2.7.13.3"/>
    </reaction>
</comment>
<dbReference type="NCBIfam" id="TIGR00229">
    <property type="entry name" value="sensory_box"/>
    <property type="match status" value="1"/>
</dbReference>
<dbReference type="AlphaFoldDB" id="N9LFE7"/>
<dbReference type="Pfam" id="PF00497">
    <property type="entry name" value="SBP_bac_3"/>
    <property type="match status" value="2"/>
</dbReference>
<dbReference type="PROSITE" id="PS50110">
    <property type="entry name" value="RESPONSE_REGULATORY"/>
    <property type="match status" value="1"/>
</dbReference>
<dbReference type="InterPro" id="IPR011006">
    <property type="entry name" value="CheY-like_superfamily"/>
</dbReference>
<keyword evidence="8 18" id="KW-0812">Transmembrane</keyword>
<dbReference type="InterPro" id="IPR004358">
    <property type="entry name" value="Sig_transdc_His_kin-like_C"/>
</dbReference>
<evidence type="ECO:0000256" key="12">
    <source>
        <dbReference type="ARBA" id="ARBA00022840"/>
    </source>
</evidence>
<evidence type="ECO:0000256" key="8">
    <source>
        <dbReference type="ARBA" id="ARBA00022692"/>
    </source>
</evidence>
<dbReference type="Gene3D" id="3.40.50.2300">
    <property type="match status" value="1"/>
</dbReference>
<evidence type="ECO:0000256" key="16">
    <source>
        <dbReference type="PROSITE-ProRule" id="PRU00110"/>
    </source>
</evidence>
<evidence type="ECO:0000256" key="11">
    <source>
        <dbReference type="ARBA" id="ARBA00022777"/>
    </source>
</evidence>
<keyword evidence="25" id="KW-1185">Reference proteome</keyword>
<dbReference type="PROSITE" id="PS50894">
    <property type="entry name" value="HPT"/>
    <property type="match status" value="1"/>
</dbReference>
<protein>
    <recommendedName>
        <fullName evidence="3">histidine kinase</fullName>
        <ecNumber evidence="3">2.7.13.3</ecNumber>
    </recommendedName>
</protein>
<feature type="transmembrane region" description="Helical" evidence="18">
    <location>
        <begin position="533"/>
        <end position="553"/>
    </location>
</feature>
<dbReference type="eggNOG" id="COG0745">
    <property type="taxonomic scope" value="Bacteria"/>
</dbReference>
<dbReference type="SUPFAM" id="SSF47384">
    <property type="entry name" value="Homodimeric domain of signal transducing histidine kinase"/>
    <property type="match status" value="1"/>
</dbReference>
<dbReference type="InterPro" id="IPR003661">
    <property type="entry name" value="HisK_dim/P_dom"/>
</dbReference>
<dbReference type="InterPro" id="IPR000014">
    <property type="entry name" value="PAS"/>
</dbReference>
<keyword evidence="9 19" id="KW-0732">Signal</keyword>
<dbReference type="OrthoDB" id="9810730at2"/>
<dbReference type="Gene3D" id="3.30.450.20">
    <property type="entry name" value="PAS domain"/>
    <property type="match status" value="1"/>
</dbReference>
<dbReference type="InterPro" id="IPR005467">
    <property type="entry name" value="His_kinase_dom"/>
</dbReference>
<dbReference type="InterPro" id="IPR000700">
    <property type="entry name" value="PAS-assoc_C"/>
</dbReference>
<dbReference type="InterPro" id="IPR008207">
    <property type="entry name" value="Sig_transdc_His_kin_Hpt_dom"/>
</dbReference>
<dbReference type="PATRIC" id="fig|1217703.3.peg.583"/>
<keyword evidence="14" id="KW-0902">Two-component regulatory system</keyword>
<evidence type="ECO:0000256" key="3">
    <source>
        <dbReference type="ARBA" id="ARBA00012438"/>
    </source>
</evidence>
<dbReference type="SMART" id="SM00388">
    <property type="entry name" value="HisKA"/>
    <property type="match status" value="1"/>
</dbReference>
<evidence type="ECO:0000313" key="24">
    <source>
        <dbReference type="EMBL" id="ENW95027.1"/>
    </source>
</evidence>
<dbReference type="EC" id="2.7.13.3" evidence="3"/>
<feature type="signal peptide" evidence="19">
    <location>
        <begin position="1"/>
        <end position="21"/>
    </location>
</feature>
<evidence type="ECO:0000256" key="6">
    <source>
        <dbReference type="ARBA" id="ARBA00022553"/>
    </source>
</evidence>
<evidence type="ECO:0000256" key="19">
    <source>
        <dbReference type="SAM" id="SignalP"/>
    </source>
</evidence>
<dbReference type="eggNOG" id="COG0834">
    <property type="taxonomic scope" value="Bacteria"/>
</dbReference>
<dbReference type="CDD" id="cd13705">
    <property type="entry name" value="PBP2_BvgS_D1"/>
    <property type="match status" value="1"/>
</dbReference>
<dbReference type="SUPFAM" id="SSF52172">
    <property type="entry name" value="CheY-like"/>
    <property type="match status" value="1"/>
</dbReference>
<dbReference type="InterPro" id="IPR036890">
    <property type="entry name" value="HATPase_C_sf"/>
</dbReference>
<dbReference type="SUPFAM" id="SSF55785">
    <property type="entry name" value="PYP-like sensor domain (PAS domain)"/>
    <property type="match status" value="1"/>
</dbReference>
<dbReference type="CDD" id="cd16922">
    <property type="entry name" value="HATPase_EvgS-ArcB-TorS-like"/>
    <property type="match status" value="1"/>
</dbReference>
<dbReference type="InterPro" id="IPR003594">
    <property type="entry name" value="HATPase_dom"/>
</dbReference>
<keyword evidence="6 17" id="KW-0597">Phosphoprotein</keyword>
<dbReference type="Gene3D" id="1.10.287.130">
    <property type="match status" value="1"/>
</dbReference>
<dbReference type="Pfam" id="PF00512">
    <property type="entry name" value="HisKA"/>
    <property type="match status" value="1"/>
</dbReference>
<organism evidence="24 25">
    <name type="scientific">Acinetobacter dispersus</name>
    <dbReference type="NCBI Taxonomy" id="70348"/>
    <lineage>
        <taxon>Bacteria</taxon>
        <taxon>Pseudomonadati</taxon>
        <taxon>Pseudomonadota</taxon>
        <taxon>Gammaproteobacteria</taxon>
        <taxon>Moraxellales</taxon>
        <taxon>Moraxellaceae</taxon>
        <taxon>Acinetobacter</taxon>
    </lineage>
</organism>
<dbReference type="CDD" id="cd13707">
    <property type="entry name" value="PBP2_BvgS_D2"/>
    <property type="match status" value="1"/>
</dbReference>
<keyword evidence="13 18" id="KW-1133">Transmembrane helix</keyword>
<reference evidence="24 25" key="1">
    <citation type="submission" date="2013-02" db="EMBL/GenBank/DDBJ databases">
        <title>The Genome Sequence of Acinetobacter sp. ANC 4105.</title>
        <authorList>
            <consortium name="The Broad Institute Genome Sequencing Platform"/>
            <consortium name="The Broad Institute Genome Sequencing Center for Infectious Disease"/>
            <person name="Cerqueira G."/>
            <person name="Feldgarden M."/>
            <person name="Courvalin P."/>
            <person name="Perichon B."/>
            <person name="Grillot-Courvalin C."/>
            <person name="Clermont D."/>
            <person name="Rocha E."/>
            <person name="Yoon E.-J."/>
            <person name="Nemec A."/>
            <person name="Walker B."/>
            <person name="Young S.K."/>
            <person name="Zeng Q."/>
            <person name="Gargeya S."/>
            <person name="Fitzgerald M."/>
            <person name="Haas B."/>
            <person name="Abouelleil A."/>
            <person name="Alvarado L."/>
            <person name="Arachchi H.M."/>
            <person name="Berlin A.M."/>
            <person name="Chapman S.B."/>
            <person name="Dewar J."/>
            <person name="Goldberg J."/>
            <person name="Griggs A."/>
            <person name="Gujja S."/>
            <person name="Hansen M."/>
            <person name="Howarth C."/>
            <person name="Imamovic A."/>
            <person name="Larimer J."/>
            <person name="McCowan C."/>
            <person name="Murphy C."/>
            <person name="Neiman D."/>
            <person name="Pearson M."/>
            <person name="Priest M."/>
            <person name="Roberts A."/>
            <person name="Saif S."/>
            <person name="Shea T."/>
            <person name="Sisk P."/>
            <person name="Sykes S."/>
            <person name="Wortman J."/>
            <person name="Nusbaum C."/>
            <person name="Birren B."/>
        </authorList>
    </citation>
    <scope>NUCLEOTIDE SEQUENCE [LARGE SCALE GENOMIC DNA]</scope>
    <source>
        <strain evidence="24 25">ANC 4105</strain>
    </source>
</reference>
<evidence type="ECO:0000259" key="21">
    <source>
        <dbReference type="PROSITE" id="PS50110"/>
    </source>
</evidence>
<evidence type="ECO:0000256" key="2">
    <source>
        <dbReference type="ARBA" id="ARBA00004429"/>
    </source>
</evidence>
<dbReference type="Pfam" id="PF02518">
    <property type="entry name" value="HATPase_c"/>
    <property type="match status" value="1"/>
</dbReference>
<dbReference type="InterPro" id="IPR049870">
    <property type="entry name" value="BvgS-like_periplasmic1"/>
</dbReference>